<feature type="non-terminal residue" evidence="2">
    <location>
        <position position="134"/>
    </location>
</feature>
<gene>
    <name evidence="2" type="ORF">AVDCRST_MAG27-1109</name>
</gene>
<protein>
    <submittedName>
        <fullName evidence="2">Uncharacterized protein</fullName>
    </submittedName>
</protein>
<dbReference type="AlphaFoldDB" id="A0A6J4H0K4"/>
<feature type="region of interest" description="Disordered" evidence="1">
    <location>
        <begin position="1"/>
        <end position="40"/>
    </location>
</feature>
<feature type="non-terminal residue" evidence="2">
    <location>
        <position position="1"/>
    </location>
</feature>
<dbReference type="EMBL" id="CADCTD010000001">
    <property type="protein sequence ID" value="CAA9209791.1"/>
    <property type="molecule type" value="Genomic_DNA"/>
</dbReference>
<sequence>VPLDPRCRPRDRCRASPRLVRPAHARRDGGPFRPAADDRRRAADCRAARRAYLGGRHHPARPGARPCWRADPGRCRLAVEALSRRPGPRRGGGDGEPRPGRLRGGIHRRVHPHRQGGRAAPGCRGSRRAPGDRL</sequence>
<evidence type="ECO:0000256" key="1">
    <source>
        <dbReference type="SAM" id="MobiDB-lite"/>
    </source>
</evidence>
<feature type="compositionally biased region" description="Basic and acidic residues" evidence="1">
    <location>
        <begin position="25"/>
        <end position="40"/>
    </location>
</feature>
<accession>A0A6J4H0K4</accession>
<evidence type="ECO:0000313" key="2">
    <source>
        <dbReference type="EMBL" id="CAA9209791.1"/>
    </source>
</evidence>
<feature type="compositionally biased region" description="Basic residues" evidence="1">
    <location>
        <begin position="100"/>
        <end position="116"/>
    </location>
</feature>
<feature type="compositionally biased region" description="Basic and acidic residues" evidence="1">
    <location>
        <begin position="1"/>
        <end position="14"/>
    </location>
</feature>
<reference evidence="2" key="1">
    <citation type="submission" date="2020-02" db="EMBL/GenBank/DDBJ databases">
        <authorList>
            <person name="Meier V. D."/>
        </authorList>
    </citation>
    <scope>NUCLEOTIDE SEQUENCE</scope>
    <source>
        <strain evidence="2">AVDCRST_MAG27</strain>
    </source>
</reference>
<name>A0A6J4H0K4_9PROT</name>
<feature type="region of interest" description="Disordered" evidence="1">
    <location>
        <begin position="81"/>
        <end position="134"/>
    </location>
</feature>
<organism evidence="2">
    <name type="scientific">uncultured Craurococcus sp</name>
    <dbReference type="NCBI Taxonomy" id="1135998"/>
    <lineage>
        <taxon>Bacteria</taxon>
        <taxon>Pseudomonadati</taxon>
        <taxon>Pseudomonadota</taxon>
        <taxon>Alphaproteobacteria</taxon>
        <taxon>Acetobacterales</taxon>
        <taxon>Acetobacteraceae</taxon>
        <taxon>Craurococcus</taxon>
        <taxon>environmental samples</taxon>
    </lineage>
</organism>
<proteinExistence type="predicted"/>